<dbReference type="Pfam" id="PF06252">
    <property type="entry name" value="GemA"/>
    <property type="match status" value="1"/>
</dbReference>
<dbReference type="AlphaFoldDB" id="A0AB36E1V4"/>
<accession>A0AB36E1V4</accession>
<dbReference type="Proteomes" id="UP000092527">
    <property type="component" value="Unassembled WGS sequence"/>
</dbReference>
<dbReference type="InterPro" id="IPR009363">
    <property type="entry name" value="Phage_Mu_Gp16"/>
</dbReference>
<protein>
    <submittedName>
        <fullName evidence="1">Mu-like prophage FluMu protein gp16</fullName>
    </submittedName>
</protein>
<dbReference type="EMBL" id="JTJU01000041">
    <property type="protein sequence ID" value="OBX09729.1"/>
    <property type="molecule type" value="Genomic_DNA"/>
</dbReference>
<organism evidence="1 2">
    <name type="scientific">Gallibacterium salpingitidis</name>
    <dbReference type="NCBI Taxonomy" id="505341"/>
    <lineage>
        <taxon>Bacteria</taxon>
        <taxon>Pseudomonadati</taxon>
        <taxon>Pseudomonadota</taxon>
        <taxon>Gammaproteobacteria</taxon>
        <taxon>Pasteurellales</taxon>
        <taxon>Pasteurellaceae</taxon>
        <taxon>Gallibacterium</taxon>
    </lineage>
</organism>
<reference evidence="1 2" key="1">
    <citation type="submission" date="2014-11" db="EMBL/GenBank/DDBJ databases">
        <title>Pan-genome of Gallibacterium spp.</title>
        <authorList>
            <person name="Kudirkiene E."/>
            <person name="Bojesen A.M."/>
        </authorList>
    </citation>
    <scope>NUCLEOTIDE SEQUENCE [LARGE SCALE GENOMIC DNA]</scope>
    <source>
        <strain evidence="1 2">18469/18</strain>
    </source>
</reference>
<evidence type="ECO:0000313" key="1">
    <source>
        <dbReference type="EMBL" id="OBX09729.1"/>
    </source>
</evidence>
<gene>
    <name evidence="1" type="ORF">QV09_07580</name>
</gene>
<dbReference type="RefSeq" id="WP_066421954.1">
    <property type="nucleotide sequence ID" value="NZ_JTJU01000041.1"/>
</dbReference>
<proteinExistence type="predicted"/>
<sequence>MRYTKPQLIKLIHIAKHKLRIDEDTYRFILCNETGKNSCKEMTIAELMKVYDHFEKTGFKRTSKRRYSPTSSTAKVKHNIALKIRATWIEMYKQGIVKDGSESALNQFVRNVINPILVKQGKNLVILNVQSLDYQLGTIVLERLKKWQKRVQNEVK</sequence>
<evidence type="ECO:0000313" key="2">
    <source>
        <dbReference type="Proteomes" id="UP000092527"/>
    </source>
</evidence>
<comment type="caution">
    <text evidence="1">The sequence shown here is derived from an EMBL/GenBank/DDBJ whole genome shotgun (WGS) entry which is preliminary data.</text>
</comment>
<name>A0AB36E1V4_9PAST</name>